<dbReference type="PANTHER" id="PTHR35585">
    <property type="entry name" value="HHE DOMAIN PROTEIN (AFU_ORTHOLOGUE AFUA_4G00730)"/>
    <property type="match status" value="1"/>
</dbReference>
<dbReference type="RefSeq" id="WP_038142729.1">
    <property type="nucleotide sequence ID" value="NZ_AQRC01000001.1"/>
</dbReference>
<evidence type="ECO:0000313" key="2">
    <source>
        <dbReference type="EMBL" id="KFE36751.1"/>
    </source>
</evidence>
<dbReference type="eggNOG" id="COG5592">
    <property type="taxonomic scope" value="Bacteria"/>
</dbReference>
<dbReference type="EMBL" id="AQRC01000001">
    <property type="protein sequence ID" value="KFE36751.1"/>
    <property type="molecule type" value="Genomic_DNA"/>
</dbReference>
<keyword evidence="3" id="KW-1185">Reference proteome</keyword>
<evidence type="ECO:0000259" key="1">
    <source>
        <dbReference type="Pfam" id="PF01814"/>
    </source>
</evidence>
<name>A0A085U1A4_9RHOB</name>
<dbReference type="OrthoDB" id="5523420at2"/>
<gene>
    <name evidence="2" type="ORF">DW2_01295</name>
</gene>
<dbReference type="Gene3D" id="1.20.120.520">
    <property type="entry name" value="nmb1532 protein domain like"/>
    <property type="match status" value="1"/>
</dbReference>
<reference evidence="2 3" key="2">
    <citation type="journal article" date="2015" name="Antonie Van Leeuwenhoek">
        <title>Thioclava indica sp. nov., isolated from surface seawater of the Indian Ocean.</title>
        <authorList>
            <person name="Liu Y."/>
            <person name="Lai Q."/>
            <person name="Du J."/>
            <person name="Xu H."/>
            <person name="Jiang L."/>
            <person name="Shao Z."/>
        </authorList>
    </citation>
    <scope>NUCLEOTIDE SEQUENCE [LARGE SCALE GENOMIC DNA]</scope>
    <source>
        <strain evidence="2 3">13D2W-2</strain>
    </source>
</reference>
<dbReference type="InterPro" id="IPR012312">
    <property type="entry name" value="Hemerythrin-like"/>
</dbReference>
<protein>
    <recommendedName>
        <fullName evidence="1">Hemerythrin-like domain-containing protein</fullName>
    </recommendedName>
</protein>
<dbReference type="PANTHER" id="PTHR35585:SF1">
    <property type="entry name" value="HHE DOMAIN PROTEIN (AFU_ORTHOLOGUE AFUA_4G00730)"/>
    <property type="match status" value="1"/>
</dbReference>
<organism evidence="2 3">
    <name type="scientific">Thioclava atlantica</name>
    <dbReference type="NCBI Taxonomy" id="1317124"/>
    <lineage>
        <taxon>Bacteria</taxon>
        <taxon>Pseudomonadati</taxon>
        <taxon>Pseudomonadota</taxon>
        <taxon>Alphaproteobacteria</taxon>
        <taxon>Rhodobacterales</taxon>
        <taxon>Paracoccaceae</taxon>
        <taxon>Thioclava</taxon>
    </lineage>
</organism>
<reference evidence="3" key="1">
    <citation type="submission" date="2013-04" db="EMBL/GenBank/DDBJ databases">
        <title>Thioclava sp. 13D2W-2 Genome Sequencing.</title>
        <authorList>
            <person name="Lai Q."/>
            <person name="Li G."/>
            <person name="Shao Z."/>
        </authorList>
    </citation>
    <scope>NUCLEOTIDE SEQUENCE [LARGE SCALE GENOMIC DNA]</scope>
    <source>
        <strain evidence="3">13D2W-2</strain>
    </source>
</reference>
<comment type="caution">
    <text evidence="2">The sequence shown here is derived from an EMBL/GenBank/DDBJ whole genome shotgun (WGS) entry which is preliminary data.</text>
</comment>
<dbReference type="PATRIC" id="fig|1317124.6.peg.256"/>
<sequence length="158" mass="18517">MTSIYDAIKADHKRHRELLETIAETTGASEARKEAWQTFYYDVKAHGAAEEETFYSKLMSKTWGQNPARHSVEEHAEIDGLLDELNEMDMSSPGWLNKFHKLAEEYNHHIDEEEDEIFSRAREVIDESEIEGYGERFRDHKKKELKLVDAKNEDEVED</sequence>
<dbReference type="CDD" id="cd12108">
    <property type="entry name" value="Hr-like"/>
    <property type="match status" value="1"/>
</dbReference>
<dbReference type="AlphaFoldDB" id="A0A085U1A4"/>
<evidence type="ECO:0000313" key="3">
    <source>
        <dbReference type="Proteomes" id="UP000028607"/>
    </source>
</evidence>
<proteinExistence type="predicted"/>
<dbReference type="Proteomes" id="UP000028607">
    <property type="component" value="Unassembled WGS sequence"/>
</dbReference>
<accession>A0A085U1A4</accession>
<feature type="domain" description="Hemerythrin-like" evidence="1">
    <location>
        <begin position="4"/>
        <end position="120"/>
    </location>
</feature>
<dbReference type="STRING" id="1317124.DW2_01295"/>
<dbReference type="Pfam" id="PF01814">
    <property type="entry name" value="Hemerythrin"/>
    <property type="match status" value="1"/>
</dbReference>